<dbReference type="PANTHER" id="PTHR43227:SF11">
    <property type="entry name" value="BLL4140 PROTEIN"/>
    <property type="match status" value="1"/>
</dbReference>
<dbReference type="RefSeq" id="WP_081745176.1">
    <property type="nucleotide sequence ID" value="NZ_QVLU01000006.1"/>
</dbReference>
<proteinExistence type="inferred from homology"/>
<accession>A0A3E3IZS6</accession>
<keyword evidence="6 7" id="KW-0472">Membrane</keyword>
<feature type="transmembrane region" description="Helical" evidence="7">
    <location>
        <begin position="192"/>
        <end position="216"/>
    </location>
</feature>
<feature type="transmembrane region" description="Helical" evidence="7">
    <location>
        <begin position="61"/>
        <end position="83"/>
    </location>
</feature>
<feature type="transmembrane region" description="Helical" evidence="7">
    <location>
        <begin position="104"/>
        <end position="128"/>
    </location>
</feature>
<keyword evidence="4 7" id="KW-0812">Transmembrane</keyword>
<dbReference type="InterPro" id="IPR035906">
    <property type="entry name" value="MetI-like_sf"/>
</dbReference>
<dbReference type="GO" id="GO:0055085">
    <property type="term" value="P:transmembrane transport"/>
    <property type="evidence" value="ECO:0007669"/>
    <property type="project" value="InterPro"/>
</dbReference>
<evidence type="ECO:0000313" key="9">
    <source>
        <dbReference type="EMBL" id="RGE72513.1"/>
    </source>
</evidence>
<gene>
    <name evidence="9" type="ORF">DWY69_08935</name>
</gene>
<dbReference type="EMBL" id="QVLU01000006">
    <property type="protein sequence ID" value="RGE72513.1"/>
    <property type="molecule type" value="Genomic_DNA"/>
</dbReference>
<dbReference type="Gene3D" id="1.10.3720.10">
    <property type="entry name" value="MetI-like"/>
    <property type="match status" value="1"/>
</dbReference>
<name>A0A3E3IZS6_9FIRM</name>
<organism evidence="9 10">
    <name type="scientific">Eisenbergiella massiliensis</name>
    <dbReference type="NCBI Taxonomy" id="1720294"/>
    <lineage>
        <taxon>Bacteria</taxon>
        <taxon>Bacillati</taxon>
        <taxon>Bacillota</taxon>
        <taxon>Clostridia</taxon>
        <taxon>Lachnospirales</taxon>
        <taxon>Lachnospiraceae</taxon>
        <taxon>Eisenbergiella</taxon>
    </lineage>
</organism>
<dbReference type="SUPFAM" id="SSF161098">
    <property type="entry name" value="MetI-like"/>
    <property type="match status" value="1"/>
</dbReference>
<comment type="caution">
    <text evidence="9">The sequence shown here is derived from an EMBL/GenBank/DDBJ whole genome shotgun (WGS) entry which is preliminary data.</text>
</comment>
<evidence type="ECO:0000313" key="10">
    <source>
        <dbReference type="Proteomes" id="UP000261166"/>
    </source>
</evidence>
<dbReference type="AlphaFoldDB" id="A0A3E3IZS6"/>
<reference evidence="9 10" key="1">
    <citation type="submission" date="2018-08" db="EMBL/GenBank/DDBJ databases">
        <title>A genome reference for cultivated species of the human gut microbiota.</title>
        <authorList>
            <person name="Zou Y."/>
            <person name="Xue W."/>
            <person name="Luo G."/>
        </authorList>
    </citation>
    <scope>NUCLEOTIDE SEQUENCE [LARGE SCALE GENOMIC DNA]</scope>
    <source>
        <strain evidence="9 10">AF26-4BH</strain>
    </source>
</reference>
<dbReference type="OrthoDB" id="9805974at2"/>
<evidence type="ECO:0000256" key="6">
    <source>
        <dbReference type="ARBA" id="ARBA00023136"/>
    </source>
</evidence>
<feature type="transmembrane region" description="Helical" evidence="7">
    <location>
        <begin position="148"/>
        <end position="171"/>
    </location>
</feature>
<feature type="domain" description="ABC transmembrane type-1" evidence="8">
    <location>
        <begin position="58"/>
        <end position="273"/>
    </location>
</feature>
<comment type="similarity">
    <text evidence="7">Belongs to the binding-protein-dependent transport system permease family.</text>
</comment>
<protein>
    <submittedName>
        <fullName evidence="9">Sugar ABC transporter permease</fullName>
    </submittedName>
</protein>
<evidence type="ECO:0000256" key="7">
    <source>
        <dbReference type="RuleBase" id="RU363032"/>
    </source>
</evidence>
<evidence type="ECO:0000256" key="2">
    <source>
        <dbReference type="ARBA" id="ARBA00022448"/>
    </source>
</evidence>
<sequence length="286" mass="31736">MMPALLWLIVFAYMPMYGILIAFKDYKGKMGILGSPWAQPIFKHFISFFRTSIASQVISNTVILSLLTILISFPVPVIFALLLNQIKNNRRRKVVQTISYAPYFVSNVVVVSIISVICAPSGFVNTIIKALNGGNALYLTSAAEYFRMLYIVSNIWQTMGFSAIVYIAALTGISQDYYEAAIMDGATKLKRILYIDIPLIMPTIIIMFILSIGNIMSIGYEKVYLMQSGTNTAVSEIISTYVYKVGLQNAQFSFATAVGLFNAAVNFVILLIVNAISRRTADISIF</sequence>
<keyword evidence="2 7" id="KW-0813">Transport</keyword>
<evidence type="ECO:0000259" key="8">
    <source>
        <dbReference type="PROSITE" id="PS50928"/>
    </source>
</evidence>
<dbReference type="Proteomes" id="UP000261166">
    <property type="component" value="Unassembled WGS sequence"/>
</dbReference>
<dbReference type="GO" id="GO:0005886">
    <property type="term" value="C:plasma membrane"/>
    <property type="evidence" value="ECO:0007669"/>
    <property type="project" value="UniProtKB-SubCell"/>
</dbReference>
<dbReference type="InterPro" id="IPR000515">
    <property type="entry name" value="MetI-like"/>
</dbReference>
<keyword evidence="3" id="KW-1003">Cell membrane</keyword>
<feature type="transmembrane region" description="Helical" evidence="7">
    <location>
        <begin position="6"/>
        <end position="23"/>
    </location>
</feature>
<evidence type="ECO:0000256" key="5">
    <source>
        <dbReference type="ARBA" id="ARBA00022989"/>
    </source>
</evidence>
<keyword evidence="5 7" id="KW-1133">Transmembrane helix</keyword>
<dbReference type="Pfam" id="PF00528">
    <property type="entry name" value="BPD_transp_1"/>
    <property type="match status" value="1"/>
</dbReference>
<dbReference type="InterPro" id="IPR050809">
    <property type="entry name" value="UgpAE/MalFG_permease"/>
</dbReference>
<dbReference type="PROSITE" id="PS50928">
    <property type="entry name" value="ABC_TM1"/>
    <property type="match status" value="1"/>
</dbReference>
<dbReference type="PANTHER" id="PTHR43227">
    <property type="entry name" value="BLL4140 PROTEIN"/>
    <property type="match status" value="1"/>
</dbReference>
<evidence type="ECO:0000256" key="1">
    <source>
        <dbReference type="ARBA" id="ARBA00004651"/>
    </source>
</evidence>
<comment type="subcellular location">
    <subcellularLocation>
        <location evidence="1 7">Cell membrane</location>
        <topology evidence="1 7">Multi-pass membrane protein</topology>
    </subcellularLocation>
</comment>
<dbReference type="CDD" id="cd06261">
    <property type="entry name" value="TM_PBP2"/>
    <property type="match status" value="1"/>
</dbReference>
<evidence type="ECO:0000256" key="4">
    <source>
        <dbReference type="ARBA" id="ARBA00022692"/>
    </source>
</evidence>
<feature type="transmembrane region" description="Helical" evidence="7">
    <location>
        <begin position="252"/>
        <end position="276"/>
    </location>
</feature>
<evidence type="ECO:0000256" key="3">
    <source>
        <dbReference type="ARBA" id="ARBA00022475"/>
    </source>
</evidence>